<dbReference type="InterPro" id="IPR001810">
    <property type="entry name" value="F-box_dom"/>
</dbReference>
<evidence type="ECO:0000259" key="2">
    <source>
        <dbReference type="Pfam" id="PF00646"/>
    </source>
</evidence>
<evidence type="ECO:0000313" key="4">
    <source>
        <dbReference type="Proteomes" id="UP001194580"/>
    </source>
</evidence>
<reference evidence="3" key="1">
    <citation type="journal article" date="2020" name="Fungal Divers.">
        <title>Resolving the Mortierellaceae phylogeny through synthesis of multi-gene phylogenetics and phylogenomics.</title>
        <authorList>
            <person name="Vandepol N."/>
            <person name="Liber J."/>
            <person name="Desiro A."/>
            <person name="Na H."/>
            <person name="Kennedy M."/>
            <person name="Barry K."/>
            <person name="Grigoriev I.V."/>
            <person name="Miller A.N."/>
            <person name="O'Donnell K."/>
            <person name="Stajich J.E."/>
            <person name="Bonito G."/>
        </authorList>
    </citation>
    <scope>NUCLEOTIDE SEQUENCE</scope>
    <source>
        <strain evidence="3">NRRL 28262</strain>
    </source>
</reference>
<dbReference type="InterPro" id="IPR036047">
    <property type="entry name" value="F-box-like_dom_sf"/>
</dbReference>
<proteinExistence type="predicted"/>
<feature type="compositionally biased region" description="Acidic residues" evidence="1">
    <location>
        <begin position="571"/>
        <end position="586"/>
    </location>
</feature>
<dbReference type="Gene3D" id="3.80.10.10">
    <property type="entry name" value="Ribonuclease Inhibitor"/>
    <property type="match status" value="1"/>
</dbReference>
<dbReference type="SUPFAM" id="SSF81383">
    <property type="entry name" value="F-box domain"/>
    <property type="match status" value="1"/>
</dbReference>
<dbReference type="SUPFAM" id="SSF52047">
    <property type="entry name" value="RNI-like"/>
    <property type="match status" value="1"/>
</dbReference>
<dbReference type="AlphaFoldDB" id="A0AAD4H8V7"/>
<gene>
    <name evidence="3" type="ORF">BGZ95_007704</name>
</gene>
<name>A0AAD4H8V7_9FUNG</name>
<feature type="compositionally biased region" description="Acidic residues" evidence="1">
    <location>
        <begin position="632"/>
        <end position="649"/>
    </location>
</feature>
<dbReference type="EMBL" id="JAAAIL010000384">
    <property type="protein sequence ID" value="KAG0276311.1"/>
    <property type="molecule type" value="Genomic_DNA"/>
</dbReference>
<feature type="compositionally biased region" description="Low complexity" evidence="1">
    <location>
        <begin position="611"/>
        <end position="631"/>
    </location>
</feature>
<keyword evidence="4" id="KW-1185">Reference proteome</keyword>
<dbReference type="Pfam" id="PF00646">
    <property type="entry name" value="F-box"/>
    <property type="match status" value="1"/>
</dbReference>
<feature type="compositionally biased region" description="Low complexity" evidence="1">
    <location>
        <begin position="587"/>
        <end position="603"/>
    </location>
</feature>
<evidence type="ECO:0000256" key="1">
    <source>
        <dbReference type="SAM" id="MobiDB-lite"/>
    </source>
</evidence>
<evidence type="ECO:0000313" key="3">
    <source>
        <dbReference type="EMBL" id="KAG0276311.1"/>
    </source>
</evidence>
<dbReference type="CDD" id="cd09917">
    <property type="entry name" value="F-box_SF"/>
    <property type="match status" value="1"/>
</dbReference>
<feature type="region of interest" description="Disordered" evidence="1">
    <location>
        <begin position="70"/>
        <end position="92"/>
    </location>
</feature>
<comment type="caution">
    <text evidence="3">The sequence shown here is derived from an EMBL/GenBank/DDBJ whole genome shotgun (WGS) entry which is preliminary data.</text>
</comment>
<feature type="domain" description="F-box" evidence="2">
    <location>
        <begin position="12"/>
        <end position="43"/>
    </location>
</feature>
<organism evidence="3 4">
    <name type="scientific">Linnemannia exigua</name>
    <dbReference type="NCBI Taxonomy" id="604196"/>
    <lineage>
        <taxon>Eukaryota</taxon>
        <taxon>Fungi</taxon>
        <taxon>Fungi incertae sedis</taxon>
        <taxon>Mucoromycota</taxon>
        <taxon>Mortierellomycotina</taxon>
        <taxon>Mortierellomycetes</taxon>
        <taxon>Mortierellales</taxon>
        <taxon>Mortierellaceae</taxon>
        <taxon>Linnemannia</taxon>
    </lineage>
</organism>
<dbReference type="Proteomes" id="UP001194580">
    <property type="component" value="Unassembled WGS sequence"/>
</dbReference>
<feature type="region of interest" description="Disordered" evidence="1">
    <location>
        <begin position="560"/>
        <end position="670"/>
    </location>
</feature>
<accession>A0AAD4H8V7</accession>
<dbReference type="InterPro" id="IPR032675">
    <property type="entry name" value="LRR_dom_sf"/>
</dbReference>
<sequence>MTSPNSEAITIPEILQNVFLHLDRTSLHACSRVSRQWRSWSRHVAWLIYHIPSQDIIDFLGQRHHVEEKSLDGARREDEETDSQGQPLSQSKKPRYLQEFKSRCFRILSLTVGDDTHDDQAVLWTVNKEVFEKWECALPTSLTNLMHLRFGLYCFSHAPMDTTFPTDIVYGLISQNPNLQHLEFLSFREPSYRVLLTALRNNPLQHLTRLEVCSDLEERGLLDLLDLLAVRSNLEDQSQDLEQDQDLVSGSSMSNWNLEELILRSRSGNSFEQFVRASRNSTAPPRPVAVRKLSLLNFCLAVNLDEQEGNEDGVFPLDISFLYHLCRRFPLLQRLQVSSDVVDYKPSPSSFENYIFNHLRDLDEFETWVYYPTEELAREIIKACPNLTEIDLSHHRELHTDDWDILLQHYAPQLESLSAWSVHHLQPPDLVRLVPPSPTLVQRFGGHPSQNWVGLQSLDISANNSLAPAIHMFFKYVPTLRHFKALGVAVEANQLLGYDWVCTGMETLAINILVPTQAWAGYETWRWNVGKDRWGMVGDVNESWGDDECEYFTLDTELPLIPTGQGSYGSDQEDDGSSDTDSESDTGTDTSSSSDSSSNTDSSVDVDTDSSSDTTMDSSSDSSTDSSSDSGTDSESDTDTSSDSDESADESSAPDAAESRSTGVPDKTLPKKRLTYSMRIQIAICQQLGRLTGLKELTLEGRQDIRFDNKEWDCLHLTLQTGLEFLRPLQKNLTRLAVFQLDEELCGRAEMEWIAQNWVHHENTVWQSAFDACSGSSDKMPAHHHLVGSPAALEGVGGGTPVLLCPRFRELLGVSVTGERNLSALEANMNVAWLEGQCRQLTVEKDVAWDHESFFYGQYQDY</sequence>
<protein>
    <recommendedName>
        <fullName evidence="2">F-box domain-containing protein</fullName>
    </recommendedName>
</protein>